<accession>A0ACD5Z5B9</accession>
<organism evidence="1 2">
    <name type="scientific">Avena sativa</name>
    <name type="common">Oat</name>
    <dbReference type="NCBI Taxonomy" id="4498"/>
    <lineage>
        <taxon>Eukaryota</taxon>
        <taxon>Viridiplantae</taxon>
        <taxon>Streptophyta</taxon>
        <taxon>Embryophyta</taxon>
        <taxon>Tracheophyta</taxon>
        <taxon>Spermatophyta</taxon>
        <taxon>Magnoliopsida</taxon>
        <taxon>Liliopsida</taxon>
        <taxon>Poales</taxon>
        <taxon>Poaceae</taxon>
        <taxon>BOP clade</taxon>
        <taxon>Pooideae</taxon>
        <taxon>Poodae</taxon>
        <taxon>Poeae</taxon>
        <taxon>Poeae Chloroplast Group 1 (Aveneae type)</taxon>
        <taxon>Aveninae</taxon>
        <taxon>Avena</taxon>
    </lineage>
</organism>
<name>A0ACD5Z5B9_AVESA</name>
<proteinExistence type="predicted"/>
<keyword evidence="2" id="KW-1185">Reference proteome</keyword>
<protein>
    <submittedName>
        <fullName evidence="1">Uncharacterized protein</fullName>
    </submittedName>
</protein>
<dbReference type="Proteomes" id="UP001732700">
    <property type="component" value="Chromosome 6C"/>
</dbReference>
<dbReference type="EnsemblPlants" id="AVESA.00010b.r2.6CG1131920.1">
    <property type="protein sequence ID" value="AVESA.00010b.r2.6CG1131920.1.CDS"/>
    <property type="gene ID" value="AVESA.00010b.r2.6CG1131920"/>
</dbReference>
<evidence type="ECO:0000313" key="2">
    <source>
        <dbReference type="Proteomes" id="UP001732700"/>
    </source>
</evidence>
<evidence type="ECO:0000313" key="1">
    <source>
        <dbReference type="EnsemblPlants" id="AVESA.00010b.r2.6CG1131920.1.CDS"/>
    </source>
</evidence>
<sequence>MNEEPVVRFIVWDPVSRRQCEFPPPEFAANILFDNAVVLRSADRLGCSGCPFTVVYVGTDGPGTPHASVFSSETRAWSSVTTIPDVPPETEILRCEPKALVGNVIYFACYHNIILRYDLSSRELSMMDWPMGSCFNSALVKTDEGVLGCAMIEESELCLCSMETGPDGAVAWSQPRFFELEEQLLPSHSYGVIGFVDGPDVFYLRAGSCIFTAELKSRRVKKIPIDRFSVIAGCTLIPYTSFYTPDQAGPKTLQSTMASSSDNVEPDPDKYHDSLLLHSSRQVGDEQGKGEEGDRWEEVSDEECDKEEEHQEEKAVQELFDMGSKAIEDRDYVCAVDCLRRALKIRVSHHGKLSPKCFSTYFQYGRALACKTLLNTRYSSKDLYLPWRMLHVARSILENNPGSTMEKVQIFAALVDVSMQGEDIDYSLIVCFKALAILEHLVEPDHRLIFDLYPPYGRNSMNCVTYSSTPYRSIKHHICNPSSAVLTVGFVGGISGWDWSLGPPHPLIYSTT</sequence>
<reference evidence="1" key="1">
    <citation type="submission" date="2021-05" db="EMBL/GenBank/DDBJ databases">
        <authorList>
            <person name="Scholz U."/>
            <person name="Mascher M."/>
            <person name="Fiebig A."/>
        </authorList>
    </citation>
    <scope>NUCLEOTIDE SEQUENCE [LARGE SCALE GENOMIC DNA]</scope>
</reference>
<reference evidence="1" key="2">
    <citation type="submission" date="2025-09" db="UniProtKB">
        <authorList>
            <consortium name="EnsemblPlants"/>
        </authorList>
    </citation>
    <scope>IDENTIFICATION</scope>
</reference>